<keyword evidence="2" id="KW-0732">Signal</keyword>
<dbReference type="Pfam" id="PF01391">
    <property type="entry name" value="Collagen"/>
    <property type="match status" value="1"/>
</dbReference>
<dbReference type="InterPro" id="IPR008160">
    <property type="entry name" value="Collagen"/>
</dbReference>
<evidence type="ECO:0000313" key="3">
    <source>
        <dbReference type="EMBL" id="SBQ58137.1"/>
    </source>
</evidence>
<dbReference type="AlphaFoldDB" id="A0A1A8FGI7"/>
<feature type="non-terminal residue" evidence="3">
    <location>
        <position position="129"/>
    </location>
</feature>
<proteinExistence type="predicted"/>
<sequence>MLTLLVLGWTALLSGLQPTVCSVTSRFPVSRGTRWSAPTCQVFIPPPPLFPSIRHKAELMVDITAHITGLKGEKGCRGPRGEQGQPGVVGPEGEAGSQGTMGKLGPKGEKGSTGWRGLYGDIGTPGLIK</sequence>
<dbReference type="EMBL" id="HAEB01011610">
    <property type="protein sequence ID" value="SBQ58137.1"/>
    <property type="molecule type" value="Transcribed_RNA"/>
</dbReference>
<protein>
    <submittedName>
        <fullName evidence="3">Uncharacterized protein</fullName>
    </submittedName>
</protein>
<evidence type="ECO:0000256" key="1">
    <source>
        <dbReference type="SAM" id="MobiDB-lite"/>
    </source>
</evidence>
<reference evidence="3" key="2">
    <citation type="submission" date="2016-06" db="EMBL/GenBank/DDBJ databases">
        <title>The genome of a short-lived fish provides insights into sex chromosome evolution and the genetic control of aging.</title>
        <authorList>
            <person name="Reichwald K."/>
            <person name="Felder M."/>
            <person name="Petzold A."/>
            <person name="Koch P."/>
            <person name="Groth M."/>
            <person name="Platzer M."/>
        </authorList>
    </citation>
    <scope>NUCLEOTIDE SEQUENCE</scope>
    <source>
        <tissue evidence="3">Brain</tissue>
    </source>
</reference>
<feature type="region of interest" description="Disordered" evidence="1">
    <location>
        <begin position="71"/>
        <end position="117"/>
    </location>
</feature>
<feature type="signal peptide" evidence="2">
    <location>
        <begin position="1"/>
        <end position="21"/>
    </location>
</feature>
<name>A0A1A8FGI7_9TELE</name>
<gene>
    <name evidence="3" type="primary">Nfu_g_1_005719</name>
</gene>
<accession>A0A1A8FGI7</accession>
<reference evidence="3" key="1">
    <citation type="submission" date="2016-05" db="EMBL/GenBank/DDBJ databases">
        <authorList>
            <person name="Lavstsen T."/>
            <person name="Jespersen J.S."/>
        </authorList>
    </citation>
    <scope>NUCLEOTIDE SEQUENCE</scope>
    <source>
        <tissue evidence="3">Brain</tissue>
    </source>
</reference>
<evidence type="ECO:0000256" key="2">
    <source>
        <dbReference type="SAM" id="SignalP"/>
    </source>
</evidence>
<feature type="compositionally biased region" description="Basic and acidic residues" evidence="1">
    <location>
        <begin position="71"/>
        <end position="80"/>
    </location>
</feature>
<feature type="chain" id="PRO_5008369889" evidence="2">
    <location>
        <begin position="22"/>
        <end position="129"/>
    </location>
</feature>
<organism evidence="3">
    <name type="scientific">Nothobranchius korthausae</name>
    <dbReference type="NCBI Taxonomy" id="1143690"/>
    <lineage>
        <taxon>Eukaryota</taxon>
        <taxon>Metazoa</taxon>
        <taxon>Chordata</taxon>
        <taxon>Craniata</taxon>
        <taxon>Vertebrata</taxon>
        <taxon>Euteleostomi</taxon>
        <taxon>Actinopterygii</taxon>
        <taxon>Neopterygii</taxon>
        <taxon>Teleostei</taxon>
        <taxon>Neoteleostei</taxon>
        <taxon>Acanthomorphata</taxon>
        <taxon>Ovalentaria</taxon>
        <taxon>Atherinomorphae</taxon>
        <taxon>Cyprinodontiformes</taxon>
        <taxon>Nothobranchiidae</taxon>
        <taxon>Nothobranchius</taxon>
    </lineage>
</organism>